<organism evidence="3 4">
    <name type="scientific">Phascolarctobacterium succinatutens</name>
    <dbReference type="NCBI Taxonomy" id="626940"/>
    <lineage>
        <taxon>Bacteria</taxon>
        <taxon>Bacillati</taxon>
        <taxon>Bacillota</taxon>
        <taxon>Negativicutes</taxon>
        <taxon>Acidaminococcales</taxon>
        <taxon>Acidaminococcaceae</taxon>
        <taxon>Phascolarctobacterium</taxon>
    </lineage>
</organism>
<dbReference type="Proteomes" id="UP000186777">
    <property type="component" value="Unassembled WGS sequence"/>
</dbReference>
<dbReference type="InterPro" id="IPR041682">
    <property type="entry name" value="AAA_14"/>
</dbReference>
<reference evidence="3 4" key="1">
    <citation type="journal article" date="2016" name="Nat. Biotechnol.">
        <title>Measurement of bacterial replication rates in microbial communities.</title>
        <authorList>
            <person name="Brown C.T."/>
            <person name="Olm M.R."/>
            <person name="Thomas B.C."/>
            <person name="Banfield J.F."/>
        </authorList>
    </citation>
    <scope>NUCLEOTIDE SEQUENCE [LARGE SCALE GENOMIC DNA]</scope>
    <source>
        <strain evidence="3">46_33</strain>
    </source>
</reference>
<evidence type="ECO:0000259" key="1">
    <source>
        <dbReference type="Pfam" id="PF13173"/>
    </source>
</evidence>
<dbReference type="EMBL" id="MNTG01000043">
    <property type="protein sequence ID" value="OLA36612.1"/>
    <property type="molecule type" value="Genomic_DNA"/>
</dbReference>
<dbReference type="PANTHER" id="PTHR33295:SF7">
    <property type="entry name" value="ATPASE"/>
    <property type="match status" value="1"/>
</dbReference>
<dbReference type="Pfam" id="PF13173">
    <property type="entry name" value="AAA_14"/>
    <property type="match status" value="1"/>
</dbReference>
<evidence type="ECO:0000259" key="2">
    <source>
        <dbReference type="Pfam" id="PF13635"/>
    </source>
</evidence>
<accession>A0A1Q6R2K0</accession>
<dbReference type="Gene3D" id="3.40.50.300">
    <property type="entry name" value="P-loop containing nucleotide triphosphate hydrolases"/>
    <property type="match status" value="1"/>
</dbReference>
<gene>
    <name evidence="3" type="ORF">BHW43_09245</name>
</gene>
<dbReference type="AlphaFoldDB" id="A0A1Q6R2K0"/>
<comment type="caution">
    <text evidence="3">The sequence shown here is derived from an EMBL/GenBank/DDBJ whole genome shotgun (WGS) entry which is preliminary data.</text>
</comment>
<dbReference type="Pfam" id="PF13635">
    <property type="entry name" value="DUF4143"/>
    <property type="match status" value="1"/>
</dbReference>
<dbReference type="RefSeq" id="WP_303680332.1">
    <property type="nucleotide sequence ID" value="NZ_DAWEBM010000053.1"/>
</dbReference>
<dbReference type="SUPFAM" id="SSF52540">
    <property type="entry name" value="P-loop containing nucleoside triphosphate hydrolases"/>
    <property type="match status" value="1"/>
</dbReference>
<dbReference type="InterPro" id="IPR027417">
    <property type="entry name" value="P-loop_NTPase"/>
</dbReference>
<dbReference type="InterPro" id="IPR025420">
    <property type="entry name" value="DUF4143"/>
</dbReference>
<dbReference type="STRING" id="626940.BHW43_09245"/>
<name>A0A1Q6R2K0_9FIRM</name>
<evidence type="ECO:0000313" key="3">
    <source>
        <dbReference type="EMBL" id="OLA36612.1"/>
    </source>
</evidence>
<sequence length="446" mass="51685">MTYLERKIDTYLVQWKQEKEHKPLIVKGPRQVGKTESVRRFAEANYEHVIYINFVEEPKYKMITADGYNTDAIIKNISLLDTSKIFEPQKTIIFFDELQDFPEIATALKFFKLDGRFDVICSGSMLGINYKKIESNSVGYKTDYEMYSLDFEEFLWAKGHQKSVRDSFLEHMRTLKPFSEVEMQVFMQLFTEYCILGGMPAVVREYIEKGTFAGSLETQRQLLADYEEDIRKYADGMDQTRILNVFKHIPVQLAKDNKKFQITKVARGARFKDYRGCIEWLCDAGIINACYCLSFPELPLKGNYDETKYKLYMADTGLLVAMLDDEAQEDLRAYKNLGVYKGALYENIAAEALKKAGCGLYYYKKDDSTLEEDFFMRTADNLVPVEVKATNNMARSLNTLINSDKYPDIRFGIKVVGGNIGCNNNVYTFPYFCTFLLKEYLRSFGR</sequence>
<dbReference type="PANTHER" id="PTHR33295">
    <property type="entry name" value="ATPASE"/>
    <property type="match status" value="1"/>
</dbReference>
<proteinExistence type="predicted"/>
<evidence type="ECO:0000313" key="4">
    <source>
        <dbReference type="Proteomes" id="UP000186777"/>
    </source>
</evidence>
<feature type="domain" description="DUF4143" evidence="2">
    <location>
        <begin position="227"/>
        <end position="389"/>
    </location>
</feature>
<protein>
    <submittedName>
        <fullName evidence="3">AAA family ATPase</fullName>
    </submittedName>
</protein>
<feature type="domain" description="AAA" evidence="1">
    <location>
        <begin position="21"/>
        <end position="155"/>
    </location>
</feature>